<name>A0ABV9U350_9ACTN</name>
<organism evidence="3 4">
    <name type="scientific">Actinomadura gamaensis</name>
    <dbReference type="NCBI Taxonomy" id="1763541"/>
    <lineage>
        <taxon>Bacteria</taxon>
        <taxon>Bacillati</taxon>
        <taxon>Actinomycetota</taxon>
        <taxon>Actinomycetes</taxon>
        <taxon>Streptosporangiales</taxon>
        <taxon>Thermomonosporaceae</taxon>
        <taxon>Actinomadura</taxon>
    </lineage>
</organism>
<evidence type="ECO:0000313" key="4">
    <source>
        <dbReference type="Proteomes" id="UP001595872"/>
    </source>
</evidence>
<comment type="caution">
    <text evidence="3">The sequence shown here is derived from an EMBL/GenBank/DDBJ whole genome shotgun (WGS) entry which is preliminary data.</text>
</comment>
<evidence type="ECO:0000313" key="3">
    <source>
        <dbReference type="EMBL" id="MFC4910767.1"/>
    </source>
</evidence>
<feature type="transmembrane region" description="Helical" evidence="2">
    <location>
        <begin position="103"/>
        <end position="124"/>
    </location>
</feature>
<evidence type="ECO:0000256" key="2">
    <source>
        <dbReference type="SAM" id="Phobius"/>
    </source>
</evidence>
<protein>
    <submittedName>
        <fullName evidence="3">Uncharacterized protein</fullName>
    </submittedName>
</protein>
<feature type="region of interest" description="Disordered" evidence="1">
    <location>
        <begin position="1"/>
        <end position="30"/>
    </location>
</feature>
<evidence type="ECO:0000256" key="1">
    <source>
        <dbReference type="SAM" id="MobiDB-lite"/>
    </source>
</evidence>
<dbReference type="RefSeq" id="WP_378259409.1">
    <property type="nucleotide sequence ID" value="NZ_JBHSIT010000008.1"/>
</dbReference>
<keyword evidence="2" id="KW-0812">Transmembrane</keyword>
<dbReference type="EMBL" id="JBHSIT010000008">
    <property type="protein sequence ID" value="MFC4910767.1"/>
    <property type="molecule type" value="Genomic_DNA"/>
</dbReference>
<keyword evidence="2" id="KW-1133">Transmembrane helix</keyword>
<proteinExistence type="predicted"/>
<dbReference type="Proteomes" id="UP001595872">
    <property type="component" value="Unassembled WGS sequence"/>
</dbReference>
<reference evidence="4" key="1">
    <citation type="journal article" date="2019" name="Int. J. Syst. Evol. Microbiol.">
        <title>The Global Catalogue of Microorganisms (GCM) 10K type strain sequencing project: providing services to taxonomists for standard genome sequencing and annotation.</title>
        <authorList>
            <consortium name="The Broad Institute Genomics Platform"/>
            <consortium name="The Broad Institute Genome Sequencing Center for Infectious Disease"/>
            <person name="Wu L."/>
            <person name="Ma J."/>
        </authorList>
    </citation>
    <scope>NUCLEOTIDE SEQUENCE [LARGE SCALE GENOMIC DNA]</scope>
    <source>
        <strain evidence="4">KLKA75</strain>
    </source>
</reference>
<sequence length="128" mass="13795">MTHERDSAARTEPGGTSRTRRLGPSGEGGGVAAARRRAVAWAVTLISVVTGVVVVILAVHIVFVAFDANTGNALVHRISVWADNLAWEFKDVFQPKNHKAEVAVNYGLAAVVYLVIGRLLIALVRRVR</sequence>
<gene>
    <name evidence="3" type="ORF">ACFPCY_25865</name>
</gene>
<keyword evidence="2" id="KW-0472">Membrane</keyword>
<feature type="transmembrane region" description="Helical" evidence="2">
    <location>
        <begin position="39"/>
        <end position="66"/>
    </location>
</feature>
<keyword evidence="4" id="KW-1185">Reference proteome</keyword>
<accession>A0ABV9U350</accession>